<accession>A0A9W6XEM4</accession>
<proteinExistence type="predicted"/>
<name>A0A9W6XEM4_9STRA</name>
<gene>
    <name evidence="2" type="ORF">Plil01_001563600</name>
</gene>
<evidence type="ECO:0000256" key="1">
    <source>
        <dbReference type="SAM" id="MobiDB-lite"/>
    </source>
</evidence>
<sequence>MWRWAVDEDPALVDIPPEVLFEPSIPGCSFEYLTWVPKSSAWLSEVAALDELQPWRTGWVGAPPSTRPASPDLAQDATSATPRLATSNDTFVAPSTEDPDHLLFLMQVSAAAELAGEDGGGASD</sequence>
<keyword evidence="3" id="KW-1185">Reference proteome</keyword>
<evidence type="ECO:0000313" key="3">
    <source>
        <dbReference type="Proteomes" id="UP001165083"/>
    </source>
</evidence>
<dbReference type="OrthoDB" id="145594at2759"/>
<dbReference type="EMBL" id="BSXW01001472">
    <property type="protein sequence ID" value="GMF37032.1"/>
    <property type="molecule type" value="Genomic_DNA"/>
</dbReference>
<evidence type="ECO:0000313" key="2">
    <source>
        <dbReference type="EMBL" id="GMF37032.1"/>
    </source>
</evidence>
<feature type="region of interest" description="Disordered" evidence="1">
    <location>
        <begin position="59"/>
        <end position="90"/>
    </location>
</feature>
<organism evidence="2 3">
    <name type="scientific">Phytophthora lilii</name>
    <dbReference type="NCBI Taxonomy" id="2077276"/>
    <lineage>
        <taxon>Eukaryota</taxon>
        <taxon>Sar</taxon>
        <taxon>Stramenopiles</taxon>
        <taxon>Oomycota</taxon>
        <taxon>Peronosporomycetes</taxon>
        <taxon>Peronosporales</taxon>
        <taxon>Peronosporaceae</taxon>
        <taxon>Phytophthora</taxon>
    </lineage>
</organism>
<protein>
    <submittedName>
        <fullName evidence="2">Unnamed protein product</fullName>
    </submittedName>
</protein>
<feature type="compositionally biased region" description="Polar residues" evidence="1">
    <location>
        <begin position="76"/>
        <end position="90"/>
    </location>
</feature>
<reference evidence="2" key="1">
    <citation type="submission" date="2023-04" db="EMBL/GenBank/DDBJ databases">
        <title>Phytophthora lilii NBRC 32176.</title>
        <authorList>
            <person name="Ichikawa N."/>
            <person name="Sato H."/>
            <person name="Tonouchi N."/>
        </authorList>
    </citation>
    <scope>NUCLEOTIDE SEQUENCE</scope>
    <source>
        <strain evidence="2">NBRC 32176</strain>
    </source>
</reference>
<comment type="caution">
    <text evidence="2">The sequence shown here is derived from an EMBL/GenBank/DDBJ whole genome shotgun (WGS) entry which is preliminary data.</text>
</comment>
<dbReference type="AlphaFoldDB" id="A0A9W6XEM4"/>
<dbReference type="Proteomes" id="UP001165083">
    <property type="component" value="Unassembled WGS sequence"/>
</dbReference>